<dbReference type="GO" id="GO:0004497">
    <property type="term" value="F:monooxygenase activity"/>
    <property type="evidence" value="ECO:0007669"/>
    <property type="project" value="InterPro"/>
</dbReference>
<protein>
    <recommendedName>
        <fullName evidence="7">Cytochrome P450</fullName>
    </recommendedName>
</protein>
<reference evidence="6" key="1">
    <citation type="journal article" date="2015" name="Genome Announc.">
        <title>Draft genome sequence of Talaromyces cellulolyticus strain Y-94, a source of lignocellulosic biomass-degrading enzymes.</title>
        <authorList>
            <person name="Fujii T."/>
            <person name="Koike H."/>
            <person name="Sawayama S."/>
            <person name="Yano S."/>
            <person name="Inoue H."/>
        </authorList>
    </citation>
    <scope>NUCLEOTIDE SEQUENCE [LARGE SCALE GENOMIC DNA]</scope>
    <source>
        <strain evidence="6">Y-94</strain>
    </source>
</reference>
<evidence type="ECO:0000313" key="5">
    <source>
        <dbReference type="EMBL" id="GAM37843.1"/>
    </source>
</evidence>
<dbReference type="Gene3D" id="1.10.630.10">
    <property type="entry name" value="Cytochrome P450"/>
    <property type="match status" value="1"/>
</dbReference>
<dbReference type="GO" id="GO:0016705">
    <property type="term" value="F:oxidoreductase activity, acting on paired donors, with incorporation or reduction of molecular oxygen"/>
    <property type="evidence" value="ECO:0007669"/>
    <property type="project" value="InterPro"/>
</dbReference>
<keyword evidence="3" id="KW-0479">Metal-binding</keyword>
<dbReference type="PANTHER" id="PTHR24305">
    <property type="entry name" value="CYTOCHROME P450"/>
    <property type="match status" value="1"/>
</dbReference>
<dbReference type="AlphaFoldDB" id="A0A6V8H9M5"/>
<dbReference type="InterPro" id="IPR036396">
    <property type="entry name" value="Cyt_P450_sf"/>
</dbReference>
<dbReference type="GO" id="GO:0005506">
    <property type="term" value="F:iron ion binding"/>
    <property type="evidence" value="ECO:0007669"/>
    <property type="project" value="InterPro"/>
</dbReference>
<comment type="cofactor">
    <cofactor evidence="1">
        <name>heme</name>
        <dbReference type="ChEBI" id="CHEBI:30413"/>
    </cofactor>
</comment>
<dbReference type="InterPro" id="IPR050121">
    <property type="entry name" value="Cytochrome_P450_monoxygenase"/>
</dbReference>
<proteinExistence type="inferred from homology"/>
<evidence type="ECO:0000256" key="3">
    <source>
        <dbReference type="ARBA" id="ARBA00022723"/>
    </source>
</evidence>
<accession>A0A6V8H9M5</accession>
<gene>
    <name evidence="5" type="ORF">TCE0_033f08102</name>
</gene>
<dbReference type="InterPro" id="IPR001128">
    <property type="entry name" value="Cyt_P450"/>
</dbReference>
<evidence type="ECO:0000313" key="6">
    <source>
        <dbReference type="Proteomes" id="UP000053095"/>
    </source>
</evidence>
<name>A0A6V8H9M5_TALPI</name>
<dbReference type="EMBL" id="DF933829">
    <property type="protein sequence ID" value="GAM37843.1"/>
    <property type="molecule type" value="Genomic_DNA"/>
</dbReference>
<dbReference type="SUPFAM" id="SSF48264">
    <property type="entry name" value="Cytochrome P450"/>
    <property type="match status" value="1"/>
</dbReference>
<keyword evidence="4" id="KW-0408">Iron</keyword>
<evidence type="ECO:0000256" key="2">
    <source>
        <dbReference type="ARBA" id="ARBA00010617"/>
    </source>
</evidence>
<organism evidence="5 6">
    <name type="scientific">Talaromyces pinophilus</name>
    <name type="common">Penicillium pinophilum</name>
    <dbReference type="NCBI Taxonomy" id="128442"/>
    <lineage>
        <taxon>Eukaryota</taxon>
        <taxon>Fungi</taxon>
        <taxon>Dikarya</taxon>
        <taxon>Ascomycota</taxon>
        <taxon>Pezizomycotina</taxon>
        <taxon>Eurotiomycetes</taxon>
        <taxon>Eurotiomycetidae</taxon>
        <taxon>Eurotiales</taxon>
        <taxon>Trichocomaceae</taxon>
        <taxon>Talaromyces</taxon>
        <taxon>Talaromyces sect. Talaromyces</taxon>
    </lineage>
</organism>
<sequence length="96" mass="10810">MLEHWKQVLAQYPDKMEENELYGMTNMAIGAGADTISASLQALFYYLIRYPQHYAVVKAEVRSANTSKAIAFSETQNVPFLQACIKEAQRMHPAVA</sequence>
<comment type="similarity">
    <text evidence="2">Belongs to the cytochrome P450 family.</text>
</comment>
<comment type="caution">
    <text evidence="5">The sequence shown here is derived from an EMBL/GenBank/DDBJ whole genome shotgun (WGS) entry which is preliminary data.</text>
</comment>
<keyword evidence="6" id="KW-1185">Reference proteome</keyword>
<evidence type="ECO:0000256" key="1">
    <source>
        <dbReference type="ARBA" id="ARBA00001971"/>
    </source>
</evidence>
<dbReference type="Proteomes" id="UP000053095">
    <property type="component" value="Unassembled WGS sequence"/>
</dbReference>
<dbReference type="PANTHER" id="PTHR24305:SF232">
    <property type="entry name" value="P450, PUTATIVE (EUROFUNG)-RELATED"/>
    <property type="match status" value="1"/>
</dbReference>
<dbReference type="GO" id="GO:0020037">
    <property type="term" value="F:heme binding"/>
    <property type="evidence" value="ECO:0007669"/>
    <property type="project" value="InterPro"/>
</dbReference>
<evidence type="ECO:0008006" key="7">
    <source>
        <dbReference type="Google" id="ProtNLM"/>
    </source>
</evidence>
<dbReference type="Pfam" id="PF00067">
    <property type="entry name" value="p450"/>
    <property type="match status" value="1"/>
</dbReference>
<evidence type="ECO:0000256" key="4">
    <source>
        <dbReference type="ARBA" id="ARBA00023004"/>
    </source>
</evidence>